<dbReference type="Proteomes" id="UP001163321">
    <property type="component" value="Chromosome 5"/>
</dbReference>
<comment type="caution">
    <text evidence="1">The sequence shown here is derived from an EMBL/GenBank/DDBJ whole genome shotgun (WGS) entry which is preliminary data.</text>
</comment>
<evidence type="ECO:0000313" key="1">
    <source>
        <dbReference type="EMBL" id="KAI9911641.1"/>
    </source>
</evidence>
<protein>
    <submittedName>
        <fullName evidence="1">Uncharacterized protein</fullName>
    </submittedName>
</protein>
<organism evidence="1 2">
    <name type="scientific">Peronosclerospora sorghi</name>
    <dbReference type="NCBI Taxonomy" id="230839"/>
    <lineage>
        <taxon>Eukaryota</taxon>
        <taxon>Sar</taxon>
        <taxon>Stramenopiles</taxon>
        <taxon>Oomycota</taxon>
        <taxon>Peronosporomycetes</taxon>
        <taxon>Peronosporales</taxon>
        <taxon>Peronosporaceae</taxon>
        <taxon>Peronosclerospora</taxon>
    </lineage>
</organism>
<reference evidence="1 2" key="1">
    <citation type="journal article" date="2022" name="bioRxiv">
        <title>The genome of the oomycete Peronosclerospora sorghi, a cosmopolitan pathogen of maize and sorghum, is inflated with dispersed pseudogenes.</title>
        <authorList>
            <person name="Fletcher K."/>
            <person name="Martin F."/>
            <person name="Isakeit T."/>
            <person name="Cavanaugh K."/>
            <person name="Magill C."/>
            <person name="Michelmore R."/>
        </authorList>
    </citation>
    <scope>NUCLEOTIDE SEQUENCE [LARGE SCALE GENOMIC DNA]</scope>
    <source>
        <strain evidence="1">P6</strain>
    </source>
</reference>
<proteinExistence type="predicted"/>
<sequence length="75" mass="8132">MICAHFQRMKALFGENPTVQPLLIDDSLAAPANSNDEDEEAIGDVDVYHDETQLGDEMGESVFMSGTGRSRVSAT</sequence>
<name>A0ACC0W0W8_9STRA</name>
<accession>A0ACC0W0W8</accession>
<evidence type="ECO:0000313" key="2">
    <source>
        <dbReference type="Proteomes" id="UP001163321"/>
    </source>
</evidence>
<keyword evidence="2" id="KW-1185">Reference proteome</keyword>
<gene>
    <name evidence="1" type="ORF">PsorP6_009557</name>
</gene>
<dbReference type="EMBL" id="CM047584">
    <property type="protein sequence ID" value="KAI9911641.1"/>
    <property type="molecule type" value="Genomic_DNA"/>
</dbReference>